<dbReference type="GO" id="GO:0005886">
    <property type="term" value="C:plasma membrane"/>
    <property type="evidence" value="ECO:0007669"/>
    <property type="project" value="UniProtKB-SubCell"/>
</dbReference>
<dbReference type="InterPro" id="IPR001851">
    <property type="entry name" value="ABC_transp_permease"/>
</dbReference>
<dbReference type="AlphaFoldDB" id="A0A6J4U0P0"/>
<evidence type="ECO:0000256" key="8">
    <source>
        <dbReference type="ARBA" id="ARBA00037998"/>
    </source>
</evidence>
<feature type="transmembrane region" description="Helical" evidence="9">
    <location>
        <begin position="6"/>
        <end position="32"/>
    </location>
</feature>
<keyword evidence="6 9" id="KW-1133">Transmembrane helix</keyword>
<feature type="transmembrane region" description="Helical" evidence="9">
    <location>
        <begin position="226"/>
        <end position="256"/>
    </location>
</feature>
<dbReference type="GO" id="GO:0006865">
    <property type="term" value="P:amino acid transport"/>
    <property type="evidence" value="ECO:0007669"/>
    <property type="project" value="UniProtKB-KW"/>
</dbReference>
<evidence type="ECO:0000256" key="6">
    <source>
        <dbReference type="ARBA" id="ARBA00022989"/>
    </source>
</evidence>
<accession>A0A6J4U0P0</accession>
<protein>
    <submittedName>
        <fullName evidence="10">High-affinity branched-chain amino acid transport system permease protein LivH</fullName>
    </submittedName>
</protein>
<dbReference type="CDD" id="cd06582">
    <property type="entry name" value="TM_PBP1_LivH_like"/>
    <property type="match status" value="1"/>
</dbReference>
<sequence length="294" mass="30733">MDGDVLLQAIASGLLIGMVYALISVGLTLIFGLMEIVNFAHGEFLMLAMYAAFFGRSLVGLDPMLSLPATVGLLFLLGVLTYRGIISRILHAPMLAQIFATFGLGLFLRGLAQFFWSPDFRSVEAPFLAGLSGGGVEVGSVSLGVPQSAAALLAGLAFLALYLFIDRSRTGLALQAVAEDRATATLMGINSDRMFALGWGLGAACVGLAGAVLATFYYIYPSVGVVFALIAYITVALGGFGSVPGALVAGLLVGLVEVVSPTLFGFSPAYKYAVVFGFYLAVVLVRPQGLFGRF</sequence>
<dbReference type="EMBL" id="CADCWE010000087">
    <property type="protein sequence ID" value="CAA9536423.1"/>
    <property type="molecule type" value="Genomic_DNA"/>
</dbReference>
<proteinExistence type="inferred from homology"/>
<comment type="similarity">
    <text evidence="8">Belongs to the binding-protein-dependent transport system permease family. LivHM subfamily.</text>
</comment>
<gene>
    <name evidence="10" type="ORF">AVDCRST_MAG73-1507</name>
</gene>
<keyword evidence="3" id="KW-1003">Cell membrane</keyword>
<dbReference type="Pfam" id="PF02653">
    <property type="entry name" value="BPD_transp_2"/>
    <property type="match status" value="1"/>
</dbReference>
<reference evidence="10" key="1">
    <citation type="submission" date="2020-02" db="EMBL/GenBank/DDBJ databases">
        <authorList>
            <person name="Meier V. D."/>
        </authorList>
    </citation>
    <scope>NUCLEOTIDE SEQUENCE</scope>
    <source>
        <strain evidence="10">AVDCRST_MAG73</strain>
    </source>
</reference>
<feature type="transmembrane region" description="Helical" evidence="9">
    <location>
        <begin position="98"/>
        <end position="116"/>
    </location>
</feature>
<evidence type="ECO:0000256" key="3">
    <source>
        <dbReference type="ARBA" id="ARBA00022475"/>
    </source>
</evidence>
<evidence type="ECO:0000256" key="2">
    <source>
        <dbReference type="ARBA" id="ARBA00022448"/>
    </source>
</evidence>
<dbReference type="PANTHER" id="PTHR11795">
    <property type="entry name" value="BRANCHED-CHAIN AMINO ACID TRANSPORT SYSTEM PERMEASE PROTEIN LIVH"/>
    <property type="match status" value="1"/>
</dbReference>
<feature type="transmembrane region" description="Helical" evidence="9">
    <location>
        <begin position="148"/>
        <end position="165"/>
    </location>
</feature>
<feature type="transmembrane region" description="Helical" evidence="9">
    <location>
        <begin position="67"/>
        <end position="86"/>
    </location>
</feature>
<evidence type="ECO:0000313" key="10">
    <source>
        <dbReference type="EMBL" id="CAA9536423.1"/>
    </source>
</evidence>
<feature type="transmembrane region" description="Helical" evidence="9">
    <location>
        <begin position="268"/>
        <end position="285"/>
    </location>
</feature>
<evidence type="ECO:0000256" key="9">
    <source>
        <dbReference type="SAM" id="Phobius"/>
    </source>
</evidence>
<feature type="transmembrane region" description="Helical" evidence="9">
    <location>
        <begin position="196"/>
        <end position="220"/>
    </location>
</feature>
<keyword evidence="5" id="KW-0029">Amino-acid transport</keyword>
<name>A0A6J4U0P0_9BACT</name>
<organism evidence="10">
    <name type="scientific">uncultured Thermomicrobiales bacterium</name>
    <dbReference type="NCBI Taxonomy" id="1645740"/>
    <lineage>
        <taxon>Bacteria</taxon>
        <taxon>Pseudomonadati</taxon>
        <taxon>Thermomicrobiota</taxon>
        <taxon>Thermomicrobia</taxon>
        <taxon>Thermomicrobiales</taxon>
        <taxon>environmental samples</taxon>
    </lineage>
</organism>
<keyword evidence="7 9" id="KW-0472">Membrane</keyword>
<dbReference type="GO" id="GO:0022857">
    <property type="term" value="F:transmembrane transporter activity"/>
    <property type="evidence" value="ECO:0007669"/>
    <property type="project" value="InterPro"/>
</dbReference>
<keyword evidence="2" id="KW-0813">Transport</keyword>
<evidence type="ECO:0000256" key="5">
    <source>
        <dbReference type="ARBA" id="ARBA00022970"/>
    </source>
</evidence>
<dbReference type="PANTHER" id="PTHR11795:SF445">
    <property type="entry name" value="AMINO ACID ABC TRANSPORTER PERMEASE PROTEIN"/>
    <property type="match status" value="1"/>
</dbReference>
<comment type="subcellular location">
    <subcellularLocation>
        <location evidence="1">Cell membrane</location>
        <topology evidence="1">Multi-pass membrane protein</topology>
    </subcellularLocation>
</comment>
<dbReference type="InterPro" id="IPR052157">
    <property type="entry name" value="BCAA_transport_permease"/>
</dbReference>
<evidence type="ECO:0000256" key="7">
    <source>
        <dbReference type="ARBA" id="ARBA00023136"/>
    </source>
</evidence>
<keyword evidence="4 9" id="KW-0812">Transmembrane</keyword>
<evidence type="ECO:0000256" key="1">
    <source>
        <dbReference type="ARBA" id="ARBA00004651"/>
    </source>
</evidence>
<evidence type="ECO:0000256" key="4">
    <source>
        <dbReference type="ARBA" id="ARBA00022692"/>
    </source>
</evidence>